<evidence type="ECO:0000313" key="2">
    <source>
        <dbReference type="EMBL" id="CAL6005232.1"/>
    </source>
</evidence>
<evidence type="ECO:0000313" key="1">
    <source>
        <dbReference type="EMBL" id="CAI9957568.1"/>
    </source>
</evidence>
<accession>A0AA86V5P7</accession>
<proteinExistence type="predicted"/>
<dbReference type="Proteomes" id="UP001642409">
    <property type="component" value="Unassembled WGS sequence"/>
</dbReference>
<protein>
    <submittedName>
        <fullName evidence="1">Uncharacterized protein</fullName>
    </submittedName>
</protein>
<reference evidence="1" key="1">
    <citation type="submission" date="2023-06" db="EMBL/GenBank/DDBJ databases">
        <authorList>
            <person name="Kurt Z."/>
        </authorList>
    </citation>
    <scope>NUCLEOTIDE SEQUENCE</scope>
</reference>
<gene>
    <name evidence="2" type="ORF">HINF_LOCUS19271</name>
    <name evidence="1" type="ORF">HINF_LOCUS45213</name>
</gene>
<reference evidence="2 3" key="2">
    <citation type="submission" date="2024-07" db="EMBL/GenBank/DDBJ databases">
        <authorList>
            <person name="Akdeniz Z."/>
        </authorList>
    </citation>
    <scope>NUCLEOTIDE SEQUENCE [LARGE SCALE GENOMIC DNA]</scope>
</reference>
<dbReference type="AlphaFoldDB" id="A0AA86V5P7"/>
<keyword evidence="3" id="KW-1185">Reference proteome</keyword>
<evidence type="ECO:0000313" key="3">
    <source>
        <dbReference type="Proteomes" id="UP001642409"/>
    </source>
</evidence>
<dbReference type="EMBL" id="CAXDID020000050">
    <property type="protein sequence ID" value="CAL6005232.1"/>
    <property type="molecule type" value="Genomic_DNA"/>
</dbReference>
<name>A0AA86V5P7_9EUKA</name>
<organism evidence="1">
    <name type="scientific">Hexamita inflata</name>
    <dbReference type="NCBI Taxonomy" id="28002"/>
    <lineage>
        <taxon>Eukaryota</taxon>
        <taxon>Metamonada</taxon>
        <taxon>Diplomonadida</taxon>
        <taxon>Hexamitidae</taxon>
        <taxon>Hexamitinae</taxon>
        <taxon>Hexamita</taxon>
    </lineage>
</organism>
<dbReference type="EMBL" id="CATOUU010000889">
    <property type="protein sequence ID" value="CAI9957568.1"/>
    <property type="molecule type" value="Genomic_DNA"/>
</dbReference>
<sequence>MFIETQSLQKTKIDISVYNNNSKGFSLFGSNVNMQTIQDSSINVTLEFEVQQAALICITCDVLVSGSTLVFVASGQQLSAVVMVSIKTTQFERSFIQFRFKSASASGLVNIINSSIDTFIVSGCNISGYNYIRSDNNGFVSSQISQPITINISQLQVCVNQPRLLGLKSVSINQVGSETTLCTLCEGSNVIYGICADALLFSQDVGGMLQCVYPFEYTGTQCICVLGYLLNQTVCVNVVENLTDLSRRIDNNYLLNNNNITMLYNKLNLLDKNIVDSYTMISANLTANTNILEQNIISNHSQLNQIIFDNISTLDNRINGNITQLQQSISSNFTAFNYSLTQKIAINMSILENNISSNYSKAESNLAQNTTVLDARIFGNATSLGSYLVNNISTLNNSVLSSLAASSIYLEHQIVNNYTGSDANLQRNTSTLEQRLNGNFSALTNSIINNISALNTTAQNNLKQNSSQIEKYILGNFSKTDLNLLSNTSIIEQRIIGNYSNLGNQMLNSISTLNSQIIINLTDLSLNIEKYIINNYSNIDNNLQHNTTLVDSRLFDNFTIMNTSAQQLVKQLQQQINCTKLFGFYANSTGDCVQVPNSCVISGQVLIDNICVCPNGYSVVENECKQSIYESKFDVVLHNSDAVNLKCVVEIFIGQYNLFSITRNITSTLEFNNGYVFSAAQNVQDSFINIADNIYDSGLPSLFQQMSFSNIKIQIGLVNDWTSGAFLVSYINTNSTINQLYILSTPGTVIQISTNHQITVITNQIAENKMDIIKLKIDLNIVKSQGNIILIWAIQNVKLQLTYYKVSGIYHSNGRVAMLAAVIQNSNINIQYLNFQPRHFYCGNQSTYLIYQSLSNQITFVNMLINVNNKLRLDYIETDTDNFYQFGGLINTVEVSNIVIVNSIVNIDQTFCTKYINQTGILIGTTDIQGSIFVEYLCIDISISGNNQFSQSGLFGIIHNHKLQLYLTSINYYVKANSLNQYGICGYCQFYSISQITISANLIAMIQKSSSVGIIIGYSFQTTSSINQITETKILNSQIQTLQLDVSGLLCGFIQNSQIHIHYILINNSNISQGTALGGLLGAIISSNLLIDYLVIDSVNIIYVSGYSVNNGIVVGYWDNTTFQITNSQLTGENIVNNQQVSTDCPIILSNLQQGGGC</sequence>
<comment type="caution">
    <text evidence="1">The sequence shown here is derived from an EMBL/GenBank/DDBJ whole genome shotgun (WGS) entry which is preliminary data.</text>
</comment>